<dbReference type="EMBL" id="CYZR01000001">
    <property type="protein sequence ID" value="CUN43326.1"/>
    <property type="molecule type" value="Genomic_DNA"/>
</dbReference>
<feature type="domain" description="Beta-ketoacyl-[acyl-carrier-protein] synthase III C-terminal" evidence="10">
    <location>
        <begin position="236"/>
        <end position="324"/>
    </location>
</feature>
<comment type="pathway">
    <text evidence="9">Lipid metabolism; fatty acid biosynthesis.</text>
</comment>
<keyword evidence="9" id="KW-0511">Multifunctional enzyme</keyword>
<keyword evidence="2 9" id="KW-0963">Cytoplasm</keyword>
<gene>
    <name evidence="9 12" type="primary">fabH</name>
    <name evidence="12" type="ORF">ERS852473_00113</name>
</gene>
<keyword evidence="13" id="KW-1185">Reference proteome</keyword>
<dbReference type="PANTHER" id="PTHR34069">
    <property type="entry name" value="3-OXOACYL-[ACYL-CARRIER-PROTEIN] SYNTHASE 3"/>
    <property type="match status" value="1"/>
</dbReference>
<feature type="active site" evidence="9">
    <location>
        <position position="282"/>
    </location>
</feature>
<protein>
    <recommendedName>
        <fullName evidence="9">Beta-ketoacyl-[acyl-carrier-protein] synthase III</fullName>
        <shortName evidence="9">Beta-ketoacyl-ACP synthase III</shortName>
        <shortName evidence="9">KAS III</shortName>
        <ecNumber evidence="9">2.3.1.180</ecNumber>
    </recommendedName>
    <alternativeName>
        <fullName evidence="9">3-oxoacyl-[acyl-carrier-protein] synthase 3</fullName>
    </alternativeName>
    <alternativeName>
        <fullName evidence="9">3-oxoacyl-[acyl-carrier-protein] synthase III</fullName>
    </alternativeName>
</protein>
<dbReference type="Gene3D" id="3.40.47.10">
    <property type="match status" value="1"/>
</dbReference>
<comment type="subunit">
    <text evidence="9">Homodimer.</text>
</comment>
<evidence type="ECO:0000256" key="5">
    <source>
        <dbReference type="ARBA" id="ARBA00022832"/>
    </source>
</evidence>
<comment type="function">
    <text evidence="9">Catalyzes the condensation reaction of fatty acid synthesis by the addition to an acyl acceptor of two carbons from malonyl-ACP. Catalyzes the first condensation reaction which initiates fatty acid synthesis and may therefore play a role in governing the total rate of fatty acid production. Possesses both acetoacetyl-ACP synthase and acetyl transacylase activities. Its substrate specificity determines the biosynthesis of branched-chain and/or straight-chain of fatty acids.</text>
</comment>
<comment type="similarity">
    <text evidence="1 9">Belongs to the thiolase-like superfamily. FabH family.</text>
</comment>
<keyword evidence="7 9" id="KW-0275">Fatty acid biosynthesis</keyword>
<dbReference type="PANTHER" id="PTHR34069:SF2">
    <property type="entry name" value="BETA-KETOACYL-[ACYL-CARRIER-PROTEIN] SYNTHASE III"/>
    <property type="match status" value="1"/>
</dbReference>
<dbReference type="InterPro" id="IPR004655">
    <property type="entry name" value="FabH"/>
</dbReference>
<comment type="subcellular location">
    <subcellularLocation>
        <location evidence="9">Cytoplasm</location>
    </subcellularLocation>
</comment>
<evidence type="ECO:0000313" key="13">
    <source>
        <dbReference type="Proteomes" id="UP000095488"/>
    </source>
</evidence>
<organism evidence="12 13">
    <name type="scientific">Sarcina ventriculi</name>
    <name type="common">Clostridium ventriculi</name>
    <dbReference type="NCBI Taxonomy" id="1267"/>
    <lineage>
        <taxon>Bacteria</taxon>
        <taxon>Bacillati</taxon>
        <taxon>Bacillota</taxon>
        <taxon>Clostridia</taxon>
        <taxon>Eubacteriales</taxon>
        <taxon>Clostridiaceae</taxon>
        <taxon>Sarcina</taxon>
    </lineage>
</organism>
<dbReference type="InterPro" id="IPR016039">
    <property type="entry name" value="Thiolase-like"/>
</dbReference>
<feature type="domain" description="Beta-ketoacyl-[acyl-carrier-protein] synthase III N-terminal" evidence="11">
    <location>
        <begin position="106"/>
        <end position="183"/>
    </location>
</feature>
<evidence type="ECO:0000256" key="4">
    <source>
        <dbReference type="ARBA" id="ARBA00022679"/>
    </source>
</evidence>
<evidence type="ECO:0000256" key="1">
    <source>
        <dbReference type="ARBA" id="ARBA00008642"/>
    </source>
</evidence>
<feature type="active site" evidence="9">
    <location>
        <position position="252"/>
    </location>
</feature>
<evidence type="ECO:0000259" key="10">
    <source>
        <dbReference type="Pfam" id="PF08541"/>
    </source>
</evidence>
<dbReference type="HAMAP" id="MF_01815">
    <property type="entry name" value="FabH"/>
    <property type="match status" value="1"/>
</dbReference>
<keyword evidence="8 9" id="KW-0012">Acyltransferase</keyword>
<dbReference type="NCBIfam" id="NF006829">
    <property type="entry name" value="PRK09352.1"/>
    <property type="match status" value="1"/>
</dbReference>
<keyword evidence="6 9" id="KW-0443">Lipid metabolism</keyword>
<keyword evidence="3 9" id="KW-0444">Lipid biosynthesis</keyword>
<dbReference type="InterPro" id="IPR013751">
    <property type="entry name" value="ACP_syn_III_N"/>
</dbReference>
<name>A0ABP2AS04_SARVE</name>
<evidence type="ECO:0000313" key="12">
    <source>
        <dbReference type="EMBL" id="CUN43326.1"/>
    </source>
</evidence>
<proteinExistence type="inferred from homology"/>
<dbReference type="CDD" id="cd00830">
    <property type="entry name" value="KAS_III"/>
    <property type="match status" value="1"/>
</dbReference>
<dbReference type="Proteomes" id="UP000095488">
    <property type="component" value="Unassembled WGS sequence"/>
</dbReference>
<evidence type="ECO:0000256" key="6">
    <source>
        <dbReference type="ARBA" id="ARBA00023098"/>
    </source>
</evidence>
<dbReference type="RefSeq" id="WP_055257023.1">
    <property type="nucleotide sequence ID" value="NZ_BCMV01000028.1"/>
</dbReference>
<keyword evidence="4 9" id="KW-0808">Transferase</keyword>
<evidence type="ECO:0000256" key="3">
    <source>
        <dbReference type="ARBA" id="ARBA00022516"/>
    </source>
</evidence>
<comment type="caution">
    <text evidence="12">The sequence shown here is derived from an EMBL/GenBank/DDBJ whole genome shotgun (WGS) entry which is preliminary data.</text>
</comment>
<reference evidence="12 13" key="1">
    <citation type="submission" date="2015-09" db="EMBL/GenBank/DDBJ databases">
        <authorList>
            <consortium name="Pathogen Informatics"/>
            <person name="Wu L."/>
            <person name="Ma J."/>
        </authorList>
    </citation>
    <scope>NUCLEOTIDE SEQUENCE [LARGE SCALE GENOMIC DNA]</scope>
    <source>
        <strain evidence="12 13">2789STDY5834858</strain>
    </source>
</reference>
<dbReference type="NCBIfam" id="TIGR00747">
    <property type="entry name" value="fabH"/>
    <property type="match status" value="1"/>
</dbReference>
<keyword evidence="5 9" id="KW-0276">Fatty acid metabolism</keyword>
<dbReference type="GO" id="GO:0033818">
    <property type="term" value="F:beta-ketoacyl-acyl-carrier-protein synthase III activity"/>
    <property type="evidence" value="ECO:0007669"/>
    <property type="project" value="UniProtKB-EC"/>
</dbReference>
<comment type="catalytic activity">
    <reaction evidence="9">
        <text>malonyl-[ACP] + acetyl-CoA + H(+) = 3-oxobutanoyl-[ACP] + CO2 + CoA</text>
        <dbReference type="Rhea" id="RHEA:12080"/>
        <dbReference type="Rhea" id="RHEA-COMP:9623"/>
        <dbReference type="Rhea" id="RHEA-COMP:9625"/>
        <dbReference type="ChEBI" id="CHEBI:15378"/>
        <dbReference type="ChEBI" id="CHEBI:16526"/>
        <dbReference type="ChEBI" id="CHEBI:57287"/>
        <dbReference type="ChEBI" id="CHEBI:57288"/>
        <dbReference type="ChEBI" id="CHEBI:78449"/>
        <dbReference type="ChEBI" id="CHEBI:78450"/>
        <dbReference type="EC" id="2.3.1.180"/>
    </reaction>
</comment>
<dbReference type="SUPFAM" id="SSF53901">
    <property type="entry name" value="Thiolase-like"/>
    <property type="match status" value="1"/>
</dbReference>
<feature type="region of interest" description="ACP-binding" evidence="9">
    <location>
        <begin position="253"/>
        <end position="257"/>
    </location>
</feature>
<comment type="domain">
    <text evidence="9">The last Arg residue of the ACP-binding site is essential for the weak association between ACP/AcpP and FabH.</text>
</comment>
<feature type="active site" evidence="9">
    <location>
        <position position="112"/>
    </location>
</feature>
<dbReference type="EC" id="2.3.1.180" evidence="9"/>
<evidence type="ECO:0000256" key="2">
    <source>
        <dbReference type="ARBA" id="ARBA00022490"/>
    </source>
</evidence>
<dbReference type="Pfam" id="PF08545">
    <property type="entry name" value="ACP_syn_III"/>
    <property type="match status" value="1"/>
</dbReference>
<evidence type="ECO:0000256" key="8">
    <source>
        <dbReference type="ARBA" id="ARBA00023315"/>
    </source>
</evidence>
<dbReference type="Pfam" id="PF08541">
    <property type="entry name" value="ACP_syn_III_C"/>
    <property type="match status" value="1"/>
</dbReference>
<evidence type="ECO:0000256" key="9">
    <source>
        <dbReference type="HAMAP-Rule" id="MF_01815"/>
    </source>
</evidence>
<accession>A0ABP2AS04</accession>
<evidence type="ECO:0000256" key="7">
    <source>
        <dbReference type="ARBA" id="ARBA00023160"/>
    </source>
</evidence>
<sequence length="325" mass="34966">MSGAKILGYGSYYPENIVDNNYLAKIVDTSDEWITKRTGIKERRISSGETVAQMAAKACQEAMQKAKCKPEEIDLIIVATITPDSVCPSTACIVQDMLGCKNATCFDISAACSGFVFSLITANALIKSGEYKKALVIGGEVLSRIMNWQDRNTCVLFGDGTGACVLGLSEENGVLATYTGSDGTLGIKSLTAGKVVPSSKICTTIEEVKVDHIWMDGRGVFKFSVKMLPQVVSKLLEKSGLCIDDIKYIVPHQANLRIVEEAARRLECPIDKFFTNLDKVGNTSGGSIPIALADMDNRNLLKKGDKIIIVGFGAGLTWGGALIEM</sequence>
<dbReference type="InterPro" id="IPR013747">
    <property type="entry name" value="ACP_syn_III_C"/>
</dbReference>
<evidence type="ECO:0000259" key="11">
    <source>
        <dbReference type="Pfam" id="PF08545"/>
    </source>
</evidence>